<proteinExistence type="predicted"/>
<accession>A0A9W4T0C6</accession>
<keyword evidence="2" id="KW-1185">Reference proteome</keyword>
<evidence type="ECO:0000313" key="1">
    <source>
        <dbReference type="EMBL" id="CAI2188117.1"/>
    </source>
</evidence>
<dbReference type="OrthoDB" id="2382173at2759"/>
<dbReference type="EMBL" id="CAMKVN010005002">
    <property type="protein sequence ID" value="CAI2188117.1"/>
    <property type="molecule type" value="Genomic_DNA"/>
</dbReference>
<protein>
    <submittedName>
        <fullName evidence="1">17864_t:CDS:1</fullName>
    </submittedName>
</protein>
<organism evidence="1 2">
    <name type="scientific">Funneliformis geosporum</name>
    <dbReference type="NCBI Taxonomy" id="1117311"/>
    <lineage>
        <taxon>Eukaryota</taxon>
        <taxon>Fungi</taxon>
        <taxon>Fungi incertae sedis</taxon>
        <taxon>Mucoromycota</taxon>
        <taxon>Glomeromycotina</taxon>
        <taxon>Glomeromycetes</taxon>
        <taxon>Glomerales</taxon>
        <taxon>Glomeraceae</taxon>
        <taxon>Funneliformis</taxon>
    </lineage>
</organism>
<feature type="non-terminal residue" evidence="1">
    <location>
        <position position="69"/>
    </location>
</feature>
<name>A0A9W4T0C6_9GLOM</name>
<dbReference type="Proteomes" id="UP001153678">
    <property type="component" value="Unassembled WGS sequence"/>
</dbReference>
<dbReference type="AlphaFoldDB" id="A0A9W4T0C6"/>
<evidence type="ECO:0000313" key="2">
    <source>
        <dbReference type="Proteomes" id="UP001153678"/>
    </source>
</evidence>
<gene>
    <name evidence="1" type="ORF">FWILDA_LOCUS13419</name>
</gene>
<reference evidence="1" key="1">
    <citation type="submission" date="2022-08" db="EMBL/GenBank/DDBJ databases">
        <authorList>
            <person name="Kallberg Y."/>
            <person name="Tangrot J."/>
            <person name="Rosling A."/>
        </authorList>
    </citation>
    <scope>NUCLEOTIDE SEQUENCE</scope>
    <source>
        <strain evidence="1">Wild A</strain>
    </source>
</reference>
<comment type="caution">
    <text evidence="1">The sequence shown here is derived from an EMBL/GenBank/DDBJ whole genome shotgun (WGS) entry which is preliminary data.</text>
</comment>
<sequence length="69" mass="7780">EYTKTYMEAIMEKVFPNGLTSNNSTAYIMAVVSLFLDPHSGTIDMNEGIVILLMIIHLDELNEKLEDSD</sequence>